<protein>
    <submittedName>
        <fullName evidence="1">Uncharacterized protein</fullName>
    </submittedName>
</protein>
<sequence length="72" mass="7921">MMDAIAEGSAAATIAIDSYSWRLFTKLDDFTPEFFALADKMLLPMLEIGMGCGVRGLKHYISHINQAPVESL</sequence>
<dbReference type="RefSeq" id="WP_272179606.1">
    <property type="nucleotide sequence ID" value="NZ_JAQOMS010000002.1"/>
</dbReference>
<dbReference type="Proteomes" id="UP001528411">
    <property type="component" value="Unassembled WGS sequence"/>
</dbReference>
<accession>A0ABT5FB23</accession>
<gene>
    <name evidence="1" type="ORF">PN838_01955</name>
</gene>
<comment type="caution">
    <text evidence="1">The sequence shown here is derived from an EMBL/GenBank/DDBJ whole genome shotgun (WGS) entry which is preliminary data.</text>
</comment>
<dbReference type="EMBL" id="JAQOMS010000002">
    <property type="protein sequence ID" value="MDC2887827.1"/>
    <property type="molecule type" value="Genomic_DNA"/>
</dbReference>
<keyword evidence="2" id="KW-1185">Reference proteome</keyword>
<organism evidence="1 2">
    <name type="scientific">Psychrosphaera algicola</name>
    <dbReference type="NCBI Taxonomy" id="3023714"/>
    <lineage>
        <taxon>Bacteria</taxon>
        <taxon>Pseudomonadati</taxon>
        <taxon>Pseudomonadota</taxon>
        <taxon>Gammaproteobacteria</taxon>
        <taxon>Alteromonadales</taxon>
        <taxon>Pseudoalteromonadaceae</taxon>
        <taxon>Psychrosphaera</taxon>
    </lineage>
</organism>
<proteinExistence type="predicted"/>
<reference evidence="1 2" key="1">
    <citation type="submission" date="2023-01" db="EMBL/GenBank/DDBJ databases">
        <title>Psychrosphaera sp. nov., isolated from marine algae.</title>
        <authorList>
            <person name="Bayburt H."/>
            <person name="Choi B.J."/>
            <person name="Kim J.M."/>
            <person name="Choi D.G."/>
            <person name="Jeon C.O."/>
        </authorList>
    </citation>
    <scope>NUCLEOTIDE SEQUENCE [LARGE SCALE GENOMIC DNA]</scope>
    <source>
        <strain evidence="1 2">G1-22</strain>
    </source>
</reference>
<name>A0ABT5FB23_9GAMM</name>
<evidence type="ECO:0000313" key="1">
    <source>
        <dbReference type="EMBL" id="MDC2887827.1"/>
    </source>
</evidence>
<evidence type="ECO:0000313" key="2">
    <source>
        <dbReference type="Proteomes" id="UP001528411"/>
    </source>
</evidence>